<evidence type="ECO:0000313" key="1">
    <source>
        <dbReference type="EMBL" id="KAI5072347.1"/>
    </source>
</evidence>
<sequence length="63" mass="7116">MFTTAAPQYRQSTMYELTIPCKLAVWWLGYDSTCLLRLVSSLGCGLDACNSYPLQHGHCQCRL</sequence>
<keyword evidence="2" id="KW-1185">Reference proteome</keyword>
<reference evidence="1" key="1">
    <citation type="submission" date="2021-01" db="EMBL/GenBank/DDBJ databases">
        <title>Adiantum capillus-veneris genome.</title>
        <authorList>
            <person name="Fang Y."/>
            <person name="Liao Q."/>
        </authorList>
    </citation>
    <scope>NUCLEOTIDE SEQUENCE</scope>
    <source>
        <strain evidence="1">H3</strain>
        <tissue evidence="1">Leaf</tissue>
    </source>
</reference>
<dbReference type="EMBL" id="JABFUD020000012">
    <property type="protein sequence ID" value="KAI5072347.1"/>
    <property type="molecule type" value="Genomic_DNA"/>
</dbReference>
<dbReference type="Proteomes" id="UP000886520">
    <property type="component" value="Chromosome 12"/>
</dbReference>
<comment type="caution">
    <text evidence="1">The sequence shown here is derived from an EMBL/GenBank/DDBJ whole genome shotgun (WGS) entry which is preliminary data.</text>
</comment>
<organism evidence="1 2">
    <name type="scientific">Adiantum capillus-veneris</name>
    <name type="common">Maidenhair fern</name>
    <dbReference type="NCBI Taxonomy" id="13818"/>
    <lineage>
        <taxon>Eukaryota</taxon>
        <taxon>Viridiplantae</taxon>
        <taxon>Streptophyta</taxon>
        <taxon>Embryophyta</taxon>
        <taxon>Tracheophyta</taxon>
        <taxon>Polypodiopsida</taxon>
        <taxon>Polypodiidae</taxon>
        <taxon>Polypodiales</taxon>
        <taxon>Pteridineae</taxon>
        <taxon>Pteridaceae</taxon>
        <taxon>Vittarioideae</taxon>
        <taxon>Adiantum</taxon>
    </lineage>
</organism>
<name>A0A9D4UR80_ADICA</name>
<dbReference type="AlphaFoldDB" id="A0A9D4UR80"/>
<protein>
    <submittedName>
        <fullName evidence="1">Uncharacterized protein</fullName>
    </submittedName>
</protein>
<accession>A0A9D4UR80</accession>
<gene>
    <name evidence="1" type="ORF">GOP47_0012453</name>
</gene>
<evidence type="ECO:0000313" key="2">
    <source>
        <dbReference type="Proteomes" id="UP000886520"/>
    </source>
</evidence>
<proteinExistence type="predicted"/>